<keyword evidence="2" id="KW-1185">Reference proteome</keyword>
<dbReference type="SUPFAM" id="SSF56507">
    <property type="entry name" value="Methionine synthase activation domain-like"/>
    <property type="match status" value="1"/>
</dbReference>
<dbReference type="KEGG" id="dto:TOL2_C28400"/>
<organism evidence="1 2">
    <name type="scientific">Desulfobacula toluolica (strain DSM 7467 / Tol2)</name>
    <dbReference type="NCBI Taxonomy" id="651182"/>
    <lineage>
        <taxon>Bacteria</taxon>
        <taxon>Pseudomonadati</taxon>
        <taxon>Thermodesulfobacteriota</taxon>
        <taxon>Desulfobacteria</taxon>
        <taxon>Desulfobacterales</taxon>
        <taxon>Desulfobacteraceae</taxon>
        <taxon>Desulfobacula</taxon>
    </lineage>
</organism>
<dbReference type="Gene3D" id="3.40.109.40">
    <property type="match status" value="1"/>
</dbReference>
<accession>K0NJF7</accession>
<evidence type="ECO:0008006" key="3">
    <source>
        <dbReference type="Google" id="ProtNLM"/>
    </source>
</evidence>
<dbReference type="EMBL" id="FO203503">
    <property type="protein sequence ID" value="CCK81000.1"/>
    <property type="molecule type" value="Genomic_DNA"/>
</dbReference>
<reference evidence="1 2" key="1">
    <citation type="journal article" date="2013" name="Environ. Microbiol.">
        <title>Complete genome, catabolic sub-proteomes and key-metabolites of Desulfobacula toluolica Tol2, a marine, aromatic compound-degrading, sulfate-reducing bacterium.</title>
        <authorList>
            <person name="Wohlbrand L."/>
            <person name="Jacob J.H."/>
            <person name="Kube M."/>
            <person name="Mussmann M."/>
            <person name="Jarling R."/>
            <person name="Beck A."/>
            <person name="Amann R."/>
            <person name="Wilkes H."/>
            <person name="Reinhardt R."/>
            <person name="Rabus R."/>
        </authorList>
    </citation>
    <scope>NUCLEOTIDE SEQUENCE [LARGE SCALE GENOMIC DNA]</scope>
    <source>
        <strain evidence="2">DSM 7467 / Tol2</strain>
    </source>
</reference>
<dbReference type="InterPro" id="IPR037010">
    <property type="entry name" value="VitB12-dep_Met_synth_activ_sf"/>
</dbReference>
<dbReference type="Proteomes" id="UP000007347">
    <property type="component" value="Chromosome"/>
</dbReference>
<evidence type="ECO:0000313" key="2">
    <source>
        <dbReference type="Proteomes" id="UP000007347"/>
    </source>
</evidence>
<dbReference type="HOGENOM" id="CLU_1159627_0_0_7"/>
<name>K0NJF7_DESTT</name>
<dbReference type="OrthoDB" id="5422674at2"/>
<proteinExistence type="predicted"/>
<sequence length="239" mass="26495">MSRFNPHPQVLSHLNVAITLNDVLKLIEPSGRHPQLIEIAEKTLGKVKTIWKPAAVYGWFEFQQTNSDPLLCSLKGTDSHSNISPGYAIKFLRHASHSLISVYTAGHEFELQSIKASSKGDFMEAYLIDLIGLLILKQTEQVIKKIAEKQAQKLGWGVSPFLSPGSVKGWDIEDQTNLCSLLPLEQINVKIRNAVLSPFKTVSCLIGLGVAYKTIIVGSTCEVCTKNHDCRMKLIQTIN</sequence>
<dbReference type="STRING" id="651182.TOL2_C28400"/>
<protein>
    <recommendedName>
        <fullName evidence="3">Vitamin B12 dependent methionine synthase</fullName>
    </recommendedName>
</protein>
<gene>
    <name evidence="1" type="ordered locus">TOL2_C28400</name>
</gene>
<evidence type="ECO:0000313" key="1">
    <source>
        <dbReference type="EMBL" id="CCK81000.1"/>
    </source>
</evidence>
<dbReference type="AlphaFoldDB" id="K0NJF7"/>
<dbReference type="RefSeq" id="WP_014958211.1">
    <property type="nucleotide sequence ID" value="NC_018645.1"/>
</dbReference>
<dbReference type="GO" id="GO:0008705">
    <property type="term" value="F:methionine synthase activity"/>
    <property type="evidence" value="ECO:0007669"/>
    <property type="project" value="InterPro"/>
</dbReference>